<sequence length="66" mass="7570">MRFSVRYVDQGMDSPATDTMSESRKTPMSDIRERVEREQYKVDNDAVARALIERLLAGRAVPPSLR</sequence>
<dbReference type="EMBL" id="CADCVS010000126">
    <property type="protein sequence ID" value="CAA9480442.1"/>
    <property type="molecule type" value="Genomic_DNA"/>
</dbReference>
<protein>
    <submittedName>
        <fullName evidence="2">Uncharacterized protein</fullName>
    </submittedName>
</protein>
<dbReference type="AlphaFoldDB" id="A0A6J4RYT3"/>
<evidence type="ECO:0000313" key="2">
    <source>
        <dbReference type="EMBL" id="CAA9480442.1"/>
    </source>
</evidence>
<feature type="compositionally biased region" description="Basic and acidic residues" evidence="1">
    <location>
        <begin position="21"/>
        <end position="30"/>
    </location>
</feature>
<proteinExistence type="predicted"/>
<feature type="region of interest" description="Disordered" evidence="1">
    <location>
        <begin position="1"/>
        <end position="30"/>
    </location>
</feature>
<accession>A0A6J4RYT3</accession>
<evidence type="ECO:0000256" key="1">
    <source>
        <dbReference type="SAM" id="MobiDB-lite"/>
    </source>
</evidence>
<gene>
    <name evidence="2" type="ORF">AVDCRST_MAG30-751</name>
</gene>
<name>A0A6J4RYT3_9ACTN</name>
<organism evidence="2">
    <name type="scientific">uncultured Solirubrobacteraceae bacterium</name>
    <dbReference type="NCBI Taxonomy" id="1162706"/>
    <lineage>
        <taxon>Bacteria</taxon>
        <taxon>Bacillati</taxon>
        <taxon>Actinomycetota</taxon>
        <taxon>Thermoleophilia</taxon>
        <taxon>Solirubrobacterales</taxon>
        <taxon>Solirubrobacteraceae</taxon>
        <taxon>environmental samples</taxon>
    </lineage>
</organism>
<reference evidence="2" key="1">
    <citation type="submission" date="2020-02" db="EMBL/GenBank/DDBJ databases">
        <authorList>
            <person name="Meier V. D."/>
        </authorList>
    </citation>
    <scope>NUCLEOTIDE SEQUENCE</scope>
    <source>
        <strain evidence="2">AVDCRST_MAG30</strain>
    </source>
</reference>